<gene>
    <name evidence="1" type="ORF">BDN72DRAFT_834412</name>
</gene>
<dbReference type="EMBL" id="ML208273">
    <property type="protein sequence ID" value="TFK73786.1"/>
    <property type="molecule type" value="Genomic_DNA"/>
</dbReference>
<organism evidence="1 2">
    <name type="scientific">Pluteus cervinus</name>
    <dbReference type="NCBI Taxonomy" id="181527"/>
    <lineage>
        <taxon>Eukaryota</taxon>
        <taxon>Fungi</taxon>
        <taxon>Dikarya</taxon>
        <taxon>Basidiomycota</taxon>
        <taxon>Agaricomycotina</taxon>
        <taxon>Agaricomycetes</taxon>
        <taxon>Agaricomycetidae</taxon>
        <taxon>Agaricales</taxon>
        <taxon>Pluteineae</taxon>
        <taxon>Pluteaceae</taxon>
        <taxon>Pluteus</taxon>
    </lineage>
</organism>
<protein>
    <submittedName>
        <fullName evidence="1">Uncharacterized protein</fullName>
    </submittedName>
</protein>
<dbReference type="Proteomes" id="UP000308600">
    <property type="component" value="Unassembled WGS sequence"/>
</dbReference>
<keyword evidence="2" id="KW-1185">Reference proteome</keyword>
<accession>A0ACD3B822</accession>
<evidence type="ECO:0000313" key="2">
    <source>
        <dbReference type="Proteomes" id="UP000308600"/>
    </source>
</evidence>
<proteinExistence type="predicted"/>
<reference evidence="1 2" key="1">
    <citation type="journal article" date="2019" name="Nat. Ecol. Evol.">
        <title>Megaphylogeny resolves global patterns of mushroom evolution.</title>
        <authorList>
            <person name="Varga T."/>
            <person name="Krizsan K."/>
            <person name="Foldi C."/>
            <person name="Dima B."/>
            <person name="Sanchez-Garcia M."/>
            <person name="Sanchez-Ramirez S."/>
            <person name="Szollosi G.J."/>
            <person name="Szarkandi J.G."/>
            <person name="Papp V."/>
            <person name="Albert L."/>
            <person name="Andreopoulos W."/>
            <person name="Angelini C."/>
            <person name="Antonin V."/>
            <person name="Barry K.W."/>
            <person name="Bougher N.L."/>
            <person name="Buchanan P."/>
            <person name="Buyck B."/>
            <person name="Bense V."/>
            <person name="Catcheside P."/>
            <person name="Chovatia M."/>
            <person name="Cooper J."/>
            <person name="Damon W."/>
            <person name="Desjardin D."/>
            <person name="Finy P."/>
            <person name="Geml J."/>
            <person name="Haridas S."/>
            <person name="Hughes K."/>
            <person name="Justo A."/>
            <person name="Karasinski D."/>
            <person name="Kautmanova I."/>
            <person name="Kiss B."/>
            <person name="Kocsube S."/>
            <person name="Kotiranta H."/>
            <person name="LaButti K.M."/>
            <person name="Lechner B.E."/>
            <person name="Liimatainen K."/>
            <person name="Lipzen A."/>
            <person name="Lukacs Z."/>
            <person name="Mihaltcheva S."/>
            <person name="Morgado L.N."/>
            <person name="Niskanen T."/>
            <person name="Noordeloos M.E."/>
            <person name="Ohm R.A."/>
            <person name="Ortiz-Santana B."/>
            <person name="Ovrebo C."/>
            <person name="Racz N."/>
            <person name="Riley R."/>
            <person name="Savchenko A."/>
            <person name="Shiryaev A."/>
            <person name="Soop K."/>
            <person name="Spirin V."/>
            <person name="Szebenyi C."/>
            <person name="Tomsovsky M."/>
            <person name="Tulloss R.E."/>
            <person name="Uehling J."/>
            <person name="Grigoriev I.V."/>
            <person name="Vagvolgyi C."/>
            <person name="Papp T."/>
            <person name="Martin F.M."/>
            <person name="Miettinen O."/>
            <person name="Hibbett D.S."/>
            <person name="Nagy L.G."/>
        </authorList>
    </citation>
    <scope>NUCLEOTIDE SEQUENCE [LARGE SCALE GENOMIC DNA]</scope>
    <source>
        <strain evidence="1 2">NL-1719</strain>
    </source>
</reference>
<evidence type="ECO:0000313" key="1">
    <source>
        <dbReference type="EMBL" id="TFK73786.1"/>
    </source>
</evidence>
<name>A0ACD3B822_9AGAR</name>
<sequence>MSLASLPPELIAELAKELSVGDLRALRLVSRSLMHVVNPIVFESVMVHAGTHELDNVLDFFRSAAQGGLISRFSRSIKLVSIYPPSSFGHQEQQDEQKVHVKEVPVGYEEVIKAIIQPAVMGWTNATSIHIQCRKDPLWIPKTLLDIALQLPGLTEISYDHYSRLPIIWPSTPRSALLTRLSLEVDWVPVNNSFMRELGQFLSRFPLLESFSISTVWVPCKDDHIIMTPAPICDFSKLLAFLPTNQPPKLQELSFKYFTPILRNQNIKCLRFLTTLHLLCVSGLFVGPQALSPQSLTELDAFWGALSREGIHLRTVTTDCITTSFLQYLSSYSGLQSLELRDRPGFFLPTAGGIFVDTFIEQALPRHAKSLHHLMIDTDDQDLWNFSSSWAAVLPRCEALHSLSLGMDYSPLFMERFCALIKTLLHCALQIQSLRRVSVKIVYNNDDYNPPPRDPAEWPNANNPFTLGYHANWAEEKFIQTVEQFEVSSLGPRGPLELFLLVDYSESWVLTKTESDIWRFVMDSSEA</sequence>